<dbReference type="GO" id="GO:0004553">
    <property type="term" value="F:hydrolase activity, hydrolyzing O-glycosyl compounds"/>
    <property type="evidence" value="ECO:0007669"/>
    <property type="project" value="UniProtKB-ARBA"/>
</dbReference>
<dbReference type="Gene3D" id="3.40.720.10">
    <property type="entry name" value="Alkaline Phosphatase, subunit A"/>
    <property type="match status" value="1"/>
</dbReference>
<feature type="domain" description="DUF4983" evidence="1">
    <location>
        <begin position="503"/>
        <end position="589"/>
    </location>
</feature>
<dbReference type="GO" id="GO:0005975">
    <property type="term" value="P:carbohydrate metabolic process"/>
    <property type="evidence" value="ECO:0007669"/>
    <property type="project" value="UniProtKB-ARBA"/>
</dbReference>
<dbReference type="Proteomes" id="UP000254893">
    <property type="component" value="Unassembled WGS sequence"/>
</dbReference>
<proteinExistence type="predicted"/>
<dbReference type="Gene3D" id="2.60.120.200">
    <property type="match status" value="1"/>
</dbReference>
<evidence type="ECO:0000313" key="2">
    <source>
        <dbReference type="EMBL" id="SUJ01688.1"/>
    </source>
</evidence>
<dbReference type="SUPFAM" id="SSF53649">
    <property type="entry name" value="Alkaline phosphatase-like"/>
    <property type="match status" value="1"/>
</dbReference>
<dbReference type="RefSeq" id="WP_115169244.1">
    <property type="nucleotide sequence ID" value="NZ_UGYW01000002.1"/>
</dbReference>
<organism evidence="2 3">
    <name type="scientific">Sphingobacterium spiritivorum</name>
    <name type="common">Flavobacterium spiritivorum</name>
    <dbReference type="NCBI Taxonomy" id="258"/>
    <lineage>
        <taxon>Bacteria</taxon>
        <taxon>Pseudomonadati</taxon>
        <taxon>Bacteroidota</taxon>
        <taxon>Sphingobacteriia</taxon>
        <taxon>Sphingobacteriales</taxon>
        <taxon>Sphingobacteriaceae</taxon>
        <taxon>Sphingobacterium</taxon>
    </lineage>
</organism>
<dbReference type="SUPFAM" id="SSF49899">
    <property type="entry name" value="Concanavalin A-like lectins/glucanases"/>
    <property type="match status" value="1"/>
</dbReference>
<dbReference type="AlphaFoldDB" id="A0A380BJM4"/>
<dbReference type="Pfam" id="PF13385">
    <property type="entry name" value="Laminin_G_3"/>
    <property type="match status" value="1"/>
</dbReference>
<gene>
    <name evidence="2" type="ORF">NCTC11388_00865</name>
</gene>
<dbReference type="EMBL" id="UGYW01000002">
    <property type="protein sequence ID" value="SUJ01688.1"/>
    <property type="molecule type" value="Genomic_DNA"/>
</dbReference>
<dbReference type="Pfam" id="PF16356">
    <property type="entry name" value="DUF4983"/>
    <property type="match status" value="1"/>
</dbReference>
<evidence type="ECO:0000259" key="1">
    <source>
        <dbReference type="Pfam" id="PF16356"/>
    </source>
</evidence>
<sequence length="596" mass="65592">MKNSNTISIRKYSRQLLLLTTAVWGLLSCNKDFENKIQFGDDEPNLNIKGSQFRIAYIIVEGAVGSVVGNQATDYGVMPNLSEMTFNAMFSWNSVSAASPNDGTTYADLLTGVEKDKHKVTSTNLSGNNLAKYPSLFTRIKQYTKLRTSLVTSNNTVEGIVNPADVDQNLKVNSDTEVLTGAQTELNHADAGLVVATFKDVKAAGDAYGYGPDSERYLQALHQFDQRLGELMKTIKSRPNYKDEKWLVIVASNNGGSYTLKPGLDDGSVFSKTDRNNFVLMYNNQFAYKLVERIETIDPAWSSSAVRYTGNSGFAAIAPADAKLYDLGTGADAGNYTVQIKLKVHEMNGKGGKAGSALNGVIVGKMNSAQNFPVGWSFTYNGGNGWRFVSNSSSSSNYAFDSAPFELDTWYTLTAKIYKDGTNRVVKLFRDGVLKQTLTNFAARNLSSPDMPLQLGYQKGSYGDNSGFVHSIADVRIYNAALPDNYIAANACTTLSTPQKDSYYANLIGYWPANDEGTQIKDLSPYKRNFVLNGSFVWNSFSERAGNLCPTVPDNLERYVIRTVDAPLMMYSWLGILEVSQFDLDAQSWSPIFSNK</sequence>
<evidence type="ECO:0000313" key="3">
    <source>
        <dbReference type="Proteomes" id="UP000254893"/>
    </source>
</evidence>
<accession>A0A380BJM4</accession>
<protein>
    <recommendedName>
        <fullName evidence="1">DUF4983 domain-containing protein</fullName>
    </recommendedName>
</protein>
<dbReference type="InterPro" id="IPR013320">
    <property type="entry name" value="ConA-like_dom_sf"/>
</dbReference>
<dbReference type="InterPro" id="IPR017850">
    <property type="entry name" value="Alkaline_phosphatase_core_sf"/>
</dbReference>
<dbReference type="InterPro" id="IPR032309">
    <property type="entry name" value="DUF4983"/>
</dbReference>
<dbReference type="PROSITE" id="PS51257">
    <property type="entry name" value="PROKAR_LIPOPROTEIN"/>
    <property type="match status" value="1"/>
</dbReference>
<reference evidence="2 3" key="1">
    <citation type="submission" date="2018-06" db="EMBL/GenBank/DDBJ databases">
        <authorList>
            <consortium name="Pathogen Informatics"/>
            <person name="Doyle S."/>
        </authorList>
    </citation>
    <scope>NUCLEOTIDE SEQUENCE [LARGE SCALE GENOMIC DNA]</scope>
    <source>
        <strain evidence="2 3">NCTC11388</strain>
    </source>
</reference>
<name>A0A380BJM4_SPHSI</name>